<evidence type="ECO:0000256" key="1">
    <source>
        <dbReference type="SAM" id="MobiDB-lite"/>
    </source>
</evidence>
<sequence>MASLLAQVISRALSPEQASSRLVDKPALIEAIRSLAGQRIEASGLELHINKPATTAGSSNSLHTTTSAAPVRRL</sequence>
<comment type="caution">
    <text evidence="2">The sequence shown here is derived from an EMBL/GenBank/DDBJ whole genome shotgun (WGS) entry which is preliminary data.</text>
</comment>
<dbReference type="Proteomes" id="UP000078287">
    <property type="component" value="Unassembled WGS sequence"/>
</dbReference>
<dbReference type="EMBL" id="LWQS01000041">
    <property type="protein sequence ID" value="OAN46929.1"/>
    <property type="molecule type" value="Genomic_DNA"/>
</dbReference>
<keyword evidence="3" id="KW-1185">Reference proteome</keyword>
<organism evidence="2 3">
    <name type="scientific">Chloroflexus islandicus</name>
    <dbReference type="NCBI Taxonomy" id="1707952"/>
    <lineage>
        <taxon>Bacteria</taxon>
        <taxon>Bacillati</taxon>
        <taxon>Chloroflexota</taxon>
        <taxon>Chloroflexia</taxon>
        <taxon>Chloroflexales</taxon>
        <taxon>Chloroflexineae</taxon>
        <taxon>Chloroflexaceae</taxon>
        <taxon>Chloroflexus</taxon>
    </lineage>
</organism>
<evidence type="ECO:0000313" key="2">
    <source>
        <dbReference type="EMBL" id="OAN46929.1"/>
    </source>
</evidence>
<feature type="compositionally biased region" description="Polar residues" evidence="1">
    <location>
        <begin position="52"/>
        <end position="68"/>
    </location>
</feature>
<accession>A0A178MDT7</accession>
<feature type="region of interest" description="Disordered" evidence="1">
    <location>
        <begin position="51"/>
        <end position="74"/>
    </location>
</feature>
<protein>
    <submittedName>
        <fullName evidence="2">Uncharacterized protein</fullName>
    </submittedName>
</protein>
<proteinExistence type="predicted"/>
<gene>
    <name evidence="2" type="ORF">A6A03_11520</name>
</gene>
<evidence type="ECO:0000313" key="3">
    <source>
        <dbReference type="Proteomes" id="UP000078287"/>
    </source>
</evidence>
<dbReference type="RefSeq" id="WP_066785248.1">
    <property type="nucleotide sequence ID" value="NZ_LWQS01000041.1"/>
</dbReference>
<dbReference type="AlphaFoldDB" id="A0A178MDT7"/>
<reference evidence="2 3" key="1">
    <citation type="submission" date="2016-04" db="EMBL/GenBank/DDBJ databases">
        <title>Chloroflexus islandicus sp. nov., a thermophilic filamentous anoxygenic phototrophic bacterium from geyser Strokkur (Iceland).</title>
        <authorList>
            <person name="Gaisin V.A."/>
            <person name="Kalashnikov A.M."/>
            <person name="Sukhacheva M.V."/>
            <person name="Grouzdev D.S."/>
            <person name="Ivanov T.M."/>
            <person name="Kuznetsov B."/>
            <person name="Gorlenko V.M."/>
        </authorList>
    </citation>
    <scope>NUCLEOTIDE SEQUENCE [LARGE SCALE GENOMIC DNA]</scope>
    <source>
        <strain evidence="3">isl-2</strain>
    </source>
</reference>
<name>A0A178MDT7_9CHLR</name>